<feature type="signal peptide" evidence="1">
    <location>
        <begin position="1"/>
        <end position="27"/>
    </location>
</feature>
<accession>A0A1U7CJJ0</accession>
<dbReference type="AlphaFoldDB" id="A0A1U7CJJ0"/>
<dbReference type="InterPro" id="IPR029021">
    <property type="entry name" value="Prot-tyrosine_phosphatase-like"/>
</dbReference>
<gene>
    <name evidence="2" type="ORF">BSF38_00513</name>
</gene>
<sequence length="316" mass="33643">MSLRTKRALVVALGMTPLLGVIVEAQGAGEPPTSLQVPGIENVFRLGPGLYSGGQPNGAASFAALKAMGVKTILTVDGAAPDVEAARKLGLRYVHLPVGYDGIPREQALRIIQAVRMLPGPVFVHCHHGKHRGPAAAALCGIAIEGWSKGDAASWLKQAGTSPDYRGLYATVADFQPPSPAELAKLGTDFPERAPAPALVERMVAIDGGWDRIKAIRDAGYKPPASHPDVDPPHEALQLAEQFKEMARNAETKRRGADLVGRSEAAARLASDFEAALRRHGDSPNEATRKKLDDGFVAIGRSCTDCHARHRDEKSK</sequence>
<dbReference type="STRING" id="1387353.BSF38_00513"/>
<keyword evidence="3" id="KW-1185">Reference proteome</keyword>
<proteinExistence type="predicted"/>
<evidence type="ECO:0000313" key="2">
    <source>
        <dbReference type="EMBL" id="APW59099.1"/>
    </source>
</evidence>
<keyword evidence="1" id="KW-0732">Signal</keyword>
<evidence type="ECO:0000256" key="1">
    <source>
        <dbReference type="SAM" id="SignalP"/>
    </source>
</evidence>
<evidence type="ECO:0000313" key="3">
    <source>
        <dbReference type="Proteomes" id="UP000186309"/>
    </source>
</evidence>
<name>A0A1U7CJJ0_9BACT</name>
<dbReference type="Gene3D" id="3.90.190.10">
    <property type="entry name" value="Protein tyrosine phosphatase superfamily"/>
    <property type="match status" value="1"/>
</dbReference>
<dbReference type="SUPFAM" id="SSF52799">
    <property type="entry name" value="(Phosphotyrosine protein) phosphatases II"/>
    <property type="match status" value="1"/>
</dbReference>
<protein>
    <recommendedName>
        <fullName evidence="4">Cytochrome c domain-containing protein</fullName>
    </recommendedName>
</protein>
<organism evidence="2 3">
    <name type="scientific">Paludisphaera borealis</name>
    <dbReference type="NCBI Taxonomy" id="1387353"/>
    <lineage>
        <taxon>Bacteria</taxon>
        <taxon>Pseudomonadati</taxon>
        <taxon>Planctomycetota</taxon>
        <taxon>Planctomycetia</taxon>
        <taxon>Isosphaerales</taxon>
        <taxon>Isosphaeraceae</taxon>
        <taxon>Paludisphaera</taxon>
    </lineage>
</organism>
<feature type="chain" id="PRO_5012346355" description="Cytochrome c domain-containing protein" evidence="1">
    <location>
        <begin position="28"/>
        <end position="316"/>
    </location>
</feature>
<reference evidence="3" key="1">
    <citation type="submission" date="2016-12" db="EMBL/GenBank/DDBJ databases">
        <title>Comparative genomics of four Isosphaeraceae planctomycetes: a common pool of plasmids and glycoside hydrolase genes.</title>
        <authorList>
            <person name="Ivanova A."/>
        </authorList>
    </citation>
    <scope>NUCLEOTIDE SEQUENCE [LARGE SCALE GENOMIC DNA]</scope>
    <source>
        <strain evidence="3">PX4</strain>
    </source>
</reference>
<evidence type="ECO:0008006" key="4">
    <source>
        <dbReference type="Google" id="ProtNLM"/>
    </source>
</evidence>
<dbReference type="EMBL" id="CP019082">
    <property type="protein sequence ID" value="APW59099.1"/>
    <property type="molecule type" value="Genomic_DNA"/>
</dbReference>
<dbReference type="KEGG" id="pbor:BSF38_00513"/>
<dbReference type="RefSeq" id="WP_237170715.1">
    <property type="nucleotide sequence ID" value="NZ_CP019082.1"/>
</dbReference>
<dbReference type="Proteomes" id="UP000186309">
    <property type="component" value="Chromosome"/>
</dbReference>